<evidence type="ECO:0000313" key="1">
    <source>
        <dbReference type="EMBL" id="DAF57987.1"/>
    </source>
</evidence>
<proteinExistence type="predicted"/>
<reference evidence="1" key="1">
    <citation type="journal article" date="2021" name="Proc. Natl. Acad. Sci. U.S.A.">
        <title>A Catalog of Tens of Thousands of Viruses from Human Metagenomes Reveals Hidden Associations with Chronic Diseases.</title>
        <authorList>
            <person name="Tisza M.J."/>
            <person name="Buck C.B."/>
        </authorList>
    </citation>
    <scope>NUCLEOTIDE SEQUENCE</scope>
    <source>
        <strain evidence="1">Ctfbh2</strain>
    </source>
</reference>
<protein>
    <submittedName>
        <fullName evidence="1">Uncharacterized protein</fullName>
    </submittedName>
</protein>
<organism evidence="1">
    <name type="scientific">Siphoviridae sp. ctfbh2</name>
    <dbReference type="NCBI Taxonomy" id="2827909"/>
    <lineage>
        <taxon>Viruses</taxon>
        <taxon>Duplodnaviria</taxon>
        <taxon>Heunggongvirae</taxon>
        <taxon>Uroviricota</taxon>
        <taxon>Caudoviricetes</taxon>
    </lineage>
</organism>
<dbReference type="EMBL" id="BK032744">
    <property type="protein sequence ID" value="DAF57987.1"/>
    <property type="molecule type" value="Genomic_DNA"/>
</dbReference>
<name>A0A8S5T4P8_9CAUD</name>
<sequence length="31" mass="3402">MLIRMVGKLDGLRGFGSNVLANVVGDLMIRR</sequence>
<accession>A0A8S5T4P8</accession>